<dbReference type="Gene3D" id="3.40.50.300">
    <property type="entry name" value="P-loop containing nucleotide triphosphate hydrolases"/>
    <property type="match status" value="1"/>
</dbReference>
<gene>
    <name evidence="2" type="ORF">RHSP_40945</name>
</gene>
<dbReference type="SUPFAM" id="SSF52540">
    <property type="entry name" value="P-loop containing nucleoside triphosphate hydrolases"/>
    <property type="match status" value="1"/>
</dbReference>
<name>N6UY26_9HYPH</name>
<dbReference type="RefSeq" id="WP_004129287.1">
    <property type="nucleotide sequence ID" value="NZ_AQHN01000095.1"/>
</dbReference>
<dbReference type="InterPro" id="IPR051396">
    <property type="entry name" value="Bact_Antivir_Def_Nuclease"/>
</dbReference>
<dbReference type="EMBL" id="AQHN01000095">
    <property type="protein sequence ID" value="ENN83782.1"/>
    <property type="molecule type" value="Genomic_DNA"/>
</dbReference>
<dbReference type="Pfam" id="PF13304">
    <property type="entry name" value="AAA_21"/>
    <property type="match status" value="1"/>
</dbReference>
<feature type="domain" description="AAA+ ATPase" evidence="1">
    <location>
        <begin position="18"/>
        <end position="293"/>
    </location>
</feature>
<geneLocation type="plasmid" evidence="2">
    <name>pPRF81a</name>
</geneLocation>
<keyword evidence="3" id="KW-1185">Reference proteome</keyword>
<evidence type="ECO:0000259" key="1">
    <source>
        <dbReference type="SMART" id="SM00382"/>
    </source>
</evidence>
<dbReference type="PATRIC" id="fig|363754.4.peg.6684"/>
<dbReference type="PANTHER" id="PTHR43581">
    <property type="entry name" value="ATP/GTP PHOSPHATASE"/>
    <property type="match status" value="1"/>
</dbReference>
<keyword evidence="2" id="KW-0614">Plasmid</keyword>
<dbReference type="InterPro" id="IPR003593">
    <property type="entry name" value="AAA+_ATPase"/>
</dbReference>
<accession>N6UY26</accession>
<protein>
    <recommendedName>
        <fullName evidence="1">AAA+ ATPase domain-containing protein</fullName>
    </recommendedName>
</protein>
<evidence type="ECO:0000313" key="2">
    <source>
        <dbReference type="EMBL" id="ENN83782.1"/>
    </source>
</evidence>
<dbReference type="PANTHER" id="PTHR43581:SF4">
    <property type="entry name" value="ATP_GTP PHOSPHATASE"/>
    <property type="match status" value="1"/>
</dbReference>
<dbReference type="Proteomes" id="UP000012429">
    <property type="component" value="Unassembled WGS sequence"/>
</dbReference>
<organism evidence="2 3">
    <name type="scientific">Rhizobium freirei PRF 81</name>
    <dbReference type="NCBI Taxonomy" id="363754"/>
    <lineage>
        <taxon>Bacteria</taxon>
        <taxon>Pseudomonadati</taxon>
        <taxon>Pseudomonadota</taxon>
        <taxon>Alphaproteobacteria</taxon>
        <taxon>Hyphomicrobiales</taxon>
        <taxon>Rhizobiaceae</taxon>
        <taxon>Rhizobium/Agrobacterium group</taxon>
        <taxon>Rhizobium</taxon>
    </lineage>
</organism>
<proteinExistence type="predicted"/>
<dbReference type="GO" id="GO:0005524">
    <property type="term" value="F:ATP binding"/>
    <property type="evidence" value="ECO:0007669"/>
    <property type="project" value="InterPro"/>
</dbReference>
<dbReference type="OrthoDB" id="9789856at2"/>
<comment type="caution">
    <text evidence="2">The sequence shown here is derived from an EMBL/GenBank/DDBJ whole genome shotgun (WGS) entry which is preliminary data.</text>
</comment>
<dbReference type="AlphaFoldDB" id="N6UY26"/>
<dbReference type="GO" id="GO:0016887">
    <property type="term" value="F:ATP hydrolysis activity"/>
    <property type="evidence" value="ECO:0007669"/>
    <property type="project" value="InterPro"/>
</dbReference>
<dbReference type="InterPro" id="IPR027417">
    <property type="entry name" value="P-loop_NTPase"/>
</dbReference>
<evidence type="ECO:0000313" key="3">
    <source>
        <dbReference type="Proteomes" id="UP000012429"/>
    </source>
</evidence>
<sequence length="390" mass="43389">MAPTNLQRLGLADDWPPAEKVAILVGPNGSGKSRFLRELAIQIRGDRDLAIISNTAHDRFLGLRGLKRISAGRGNRSPKSIVKRAIGRTIDQPDSRFYQIGAILDYCGYRPRFGFIVDTDPFSAHLDPRNFLFDPNDYDAVVAFLQRHNPKEVLWVDQGESAFSFSLGREFGAILRSEESLRRQGRIRGIQVFLERRDGEIIELLNASSGELSLISSLVFLISSIGQEPVILIDEPENSLHPRWQREYLEKILAAVSYRNATIIVATHAPLIVTGALGTLPNIVTVFQIRDGEPSALDLKEAKASAANVEGVLWRAFDVITPASHFVSEEMVGVVTGVERGEITRDSAIALVNDMARNSFDEKQRQFFSAVRDLIGQVDAQRREAEKRDG</sequence>
<dbReference type="InterPro" id="IPR003959">
    <property type="entry name" value="ATPase_AAA_core"/>
</dbReference>
<dbReference type="SMART" id="SM00382">
    <property type="entry name" value="AAA"/>
    <property type="match status" value="1"/>
</dbReference>
<reference evidence="2 3" key="1">
    <citation type="journal article" date="2012" name="BMC Genomics">
        <title>Genomic basis of broad host range and environmental adaptability of Rhizobium tropici CIAT 899 and Rhizobium sp. PRF 81 which are used in inoculants for common bean (Phaseolus vulgaris L.).</title>
        <authorList>
            <person name="Ormeno-Orrillo E."/>
            <person name="Menna P."/>
            <person name="Almeida L.G."/>
            <person name="Ollero F.J."/>
            <person name="Nicolas M.F."/>
            <person name="Pains Rodrigues E."/>
            <person name="Shigueyoshi Nakatani A."/>
            <person name="Silva Batista J.S."/>
            <person name="Oliveira Chueire L.M."/>
            <person name="Souza R.C."/>
            <person name="Ribeiro Vasconcelos A.T."/>
            <person name="Megias M."/>
            <person name="Hungria M."/>
            <person name="Martinez-Romero E."/>
        </authorList>
    </citation>
    <scope>NUCLEOTIDE SEQUENCE [LARGE SCALE GENOMIC DNA]</scope>
    <source>
        <strain evidence="2 3">PRF 81</strain>
        <plasmid evidence="2">pPRF81a</plasmid>
    </source>
</reference>